<comment type="caution">
    <text evidence="1">The sequence shown here is derived from an EMBL/GenBank/DDBJ whole genome shotgun (WGS) entry which is preliminary data.</text>
</comment>
<dbReference type="InterPro" id="IPR038765">
    <property type="entry name" value="Papain-like_cys_pep_sf"/>
</dbReference>
<keyword evidence="2" id="KW-1185">Reference proteome</keyword>
<protein>
    <submittedName>
        <fullName evidence="1">Protein-glutamine gamma-glutamyltransferase 2-like protein</fullName>
    </submittedName>
</protein>
<dbReference type="EMBL" id="BRZM01000125">
    <property type="protein sequence ID" value="GLD68098.1"/>
    <property type="molecule type" value="Genomic_DNA"/>
</dbReference>
<dbReference type="Proteomes" id="UP001279410">
    <property type="component" value="Unassembled WGS sequence"/>
</dbReference>
<evidence type="ECO:0000313" key="1">
    <source>
        <dbReference type="EMBL" id="GLD68098.1"/>
    </source>
</evidence>
<proteinExistence type="predicted"/>
<gene>
    <name evidence="1" type="ORF">AKAME5_001941700</name>
</gene>
<organism evidence="1 2">
    <name type="scientific">Lates japonicus</name>
    <name type="common">Japanese lates</name>
    <dbReference type="NCBI Taxonomy" id="270547"/>
    <lineage>
        <taxon>Eukaryota</taxon>
        <taxon>Metazoa</taxon>
        <taxon>Chordata</taxon>
        <taxon>Craniata</taxon>
        <taxon>Vertebrata</taxon>
        <taxon>Euteleostomi</taxon>
        <taxon>Actinopterygii</taxon>
        <taxon>Neopterygii</taxon>
        <taxon>Teleostei</taxon>
        <taxon>Neoteleostei</taxon>
        <taxon>Acanthomorphata</taxon>
        <taxon>Carangaria</taxon>
        <taxon>Carangaria incertae sedis</taxon>
        <taxon>Centropomidae</taxon>
        <taxon>Lates</taxon>
    </lineage>
</organism>
<sequence length="100" mass="11255">MYTSDAKAKAEGCIDLRQPAERHRDPVLRTPPADASCGEVSLSANTGRKDRWEPWWCSFQPWCSAPSVAAILQGDTNLKYDVPFVFAEVNADIVKWMVRK</sequence>
<dbReference type="AlphaFoldDB" id="A0AAD3N7L7"/>
<dbReference type="Gene3D" id="3.90.260.10">
    <property type="entry name" value="Transglutaminase-like"/>
    <property type="match status" value="1"/>
</dbReference>
<evidence type="ECO:0000313" key="2">
    <source>
        <dbReference type="Proteomes" id="UP001279410"/>
    </source>
</evidence>
<dbReference type="SUPFAM" id="SSF54001">
    <property type="entry name" value="Cysteine proteinases"/>
    <property type="match status" value="1"/>
</dbReference>
<name>A0AAD3N7L7_LATJO</name>
<accession>A0AAD3N7L7</accession>
<dbReference type="InterPro" id="IPR036985">
    <property type="entry name" value="Transglutaminase-like_sf"/>
</dbReference>
<reference evidence="1" key="1">
    <citation type="submission" date="2022-08" db="EMBL/GenBank/DDBJ databases">
        <title>Genome sequencing of akame (Lates japonicus).</title>
        <authorList>
            <person name="Hashiguchi Y."/>
            <person name="Takahashi H."/>
        </authorList>
    </citation>
    <scope>NUCLEOTIDE SEQUENCE</scope>
    <source>
        <strain evidence="1">Kochi</strain>
    </source>
</reference>